<dbReference type="Pfam" id="PF02775">
    <property type="entry name" value="TPP_enzyme_C"/>
    <property type="match status" value="1"/>
</dbReference>
<dbReference type="Pfam" id="PF00205">
    <property type="entry name" value="TPP_enzyme_M"/>
    <property type="match status" value="1"/>
</dbReference>
<keyword evidence="13" id="KW-1185">Reference proteome</keyword>
<dbReference type="SUPFAM" id="SSF52467">
    <property type="entry name" value="DHS-like NAD/FAD-binding domain"/>
    <property type="match status" value="1"/>
</dbReference>
<dbReference type="EC" id="4.1.2.63" evidence="9"/>
<evidence type="ECO:0000256" key="7">
    <source>
        <dbReference type="ARBA" id="ARBA00044451"/>
    </source>
</evidence>
<dbReference type="GO" id="GO:0001561">
    <property type="term" value="P:fatty acid alpha-oxidation"/>
    <property type="evidence" value="ECO:0007669"/>
    <property type="project" value="TreeGrafter"/>
</dbReference>
<dbReference type="InterPro" id="IPR012000">
    <property type="entry name" value="Thiamin_PyroP_enz_cen_dom"/>
</dbReference>
<comment type="catalytic activity">
    <reaction evidence="8">
        <text>an (R)-2-hydroxy-long-chain-fatty acyl-CoA = a long-chain fatty aldehyde + formyl-CoA</text>
        <dbReference type="Rhea" id="RHEA:67444"/>
        <dbReference type="ChEBI" id="CHEBI:17176"/>
        <dbReference type="ChEBI" id="CHEBI:57376"/>
        <dbReference type="ChEBI" id="CHEBI:170012"/>
        <dbReference type="EC" id="4.1.2.63"/>
    </reaction>
    <physiologicalReaction direction="left-to-right" evidence="8">
        <dbReference type="Rhea" id="RHEA:67445"/>
    </physiologicalReaction>
</comment>
<dbReference type="RefSeq" id="XP_019037711.1">
    <property type="nucleotide sequence ID" value="XM_019186516.1"/>
</dbReference>
<evidence type="ECO:0000313" key="12">
    <source>
        <dbReference type="EMBL" id="ODQ58504.1"/>
    </source>
</evidence>
<evidence type="ECO:0000256" key="2">
    <source>
        <dbReference type="ARBA" id="ARBA00007812"/>
    </source>
</evidence>
<dbReference type="OrthoDB" id="10006023at2759"/>
<dbReference type="EMBL" id="KV454212">
    <property type="protein sequence ID" value="ODQ58504.1"/>
    <property type="molecule type" value="Genomic_DNA"/>
</dbReference>
<dbReference type="GO" id="GO:0030976">
    <property type="term" value="F:thiamine pyrophosphate binding"/>
    <property type="evidence" value="ECO:0007669"/>
    <property type="project" value="InterPro"/>
</dbReference>
<dbReference type="PANTHER" id="PTHR43710:SF2">
    <property type="entry name" value="2-HYDROXYACYL-COA LYASE 1"/>
    <property type="match status" value="1"/>
</dbReference>
<sequence length="275" mass="30071">MGKGVVPDESCLNVSSARSKALKNADVVLLLGARLNWILHFGEAPRYREDAIFIQVDHSPDEVGNNSLNSLEYGLVGDISLVVEELAHELGDEFKAPPIPTDMKQTIEKNNESLINKESTKNDMMTYNNVYKVLREIIAPIEKDTILISEGANTMDVARISFPQNYPKQRIDAGTNATMGVGSGYAIAAKISNPDKTVIAIEGDSAFGFSGLEIETAVRSHLPVIIVVMNNSGIYKGIDTKRYSYNEYEKLPSTALSKETRYDVLAKSLGADGIL</sequence>
<feature type="non-terminal residue" evidence="12">
    <location>
        <position position="275"/>
    </location>
</feature>
<dbReference type="PANTHER" id="PTHR43710">
    <property type="entry name" value="2-HYDROXYACYL-COA LYASE"/>
    <property type="match status" value="1"/>
</dbReference>
<evidence type="ECO:0000256" key="1">
    <source>
        <dbReference type="ARBA" id="ARBA00001964"/>
    </source>
</evidence>
<dbReference type="GO" id="GO:0000287">
    <property type="term" value="F:magnesium ion binding"/>
    <property type="evidence" value="ECO:0007669"/>
    <property type="project" value="InterPro"/>
</dbReference>
<dbReference type="AlphaFoldDB" id="A0A1E3NZQ6"/>
<keyword evidence="5" id="KW-0786">Thiamine pyrophosphate</keyword>
<comment type="cofactor">
    <cofactor evidence="1">
        <name>thiamine diphosphate</name>
        <dbReference type="ChEBI" id="CHEBI:58937"/>
    </cofactor>
</comment>
<dbReference type="InterPro" id="IPR000399">
    <property type="entry name" value="TPP-bd_CS"/>
</dbReference>
<organism evidence="12 13">
    <name type="scientific">Wickerhamomyces anomalus (strain ATCC 58044 / CBS 1984 / NCYC 433 / NRRL Y-366-8)</name>
    <name type="common">Yeast</name>
    <name type="synonym">Hansenula anomala</name>
    <dbReference type="NCBI Taxonomy" id="683960"/>
    <lineage>
        <taxon>Eukaryota</taxon>
        <taxon>Fungi</taxon>
        <taxon>Dikarya</taxon>
        <taxon>Ascomycota</taxon>
        <taxon>Saccharomycotina</taxon>
        <taxon>Saccharomycetes</taxon>
        <taxon>Phaffomycetales</taxon>
        <taxon>Wickerhamomycetaceae</taxon>
        <taxon>Wickerhamomyces</taxon>
    </lineage>
</organism>
<dbReference type="GO" id="GO:0106359">
    <property type="term" value="F:2-hydroxyacyl-CoA lyase activity"/>
    <property type="evidence" value="ECO:0007669"/>
    <property type="project" value="UniProtKB-EC"/>
</dbReference>
<evidence type="ECO:0000256" key="3">
    <source>
        <dbReference type="ARBA" id="ARBA00022723"/>
    </source>
</evidence>
<dbReference type="STRING" id="683960.A0A1E3NZQ6"/>
<evidence type="ECO:0000256" key="8">
    <source>
        <dbReference type="ARBA" id="ARBA00044454"/>
    </source>
</evidence>
<protein>
    <recommendedName>
        <fullName evidence="9">2-hydroxyacyl-CoA lyase</fullName>
        <ecNumber evidence="9">4.1.2.63</ecNumber>
    </recommendedName>
</protein>
<keyword evidence="3" id="KW-0479">Metal-binding</keyword>
<keyword evidence="4" id="KW-0460">Magnesium</keyword>
<dbReference type="Gene3D" id="3.40.50.1220">
    <property type="entry name" value="TPP-binding domain"/>
    <property type="match status" value="1"/>
</dbReference>
<dbReference type="Gene3D" id="3.40.50.970">
    <property type="match status" value="1"/>
</dbReference>
<dbReference type="SUPFAM" id="SSF52518">
    <property type="entry name" value="Thiamin diphosphate-binding fold (THDP-binding)"/>
    <property type="match status" value="1"/>
</dbReference>
<accession>A0A1E3NZQ6</accession>
<evidence type="ECO:0000313" key="13">
    <source>
        <dbReference type="Proteomes" id="UP000094112"/>
    </source>
</evidence>
<name>A0A1E3NZQ6_WICAA</name>
<reference evidence="12 13" key="1">
    <citation type="journal article" date="2016" name="Proc. Natl. Acad. Sci. U.S.A.">
        <title>Comparative genomics of biotechnologically important yeasts.</title>
        <authorList>
            <person name="Riley R."/>
            <person name="Haridas S."/>
            <person name="Wolfe K.H."/>
            <person name="Lopes M.R."/>
            <person name="Hittinger C.T."/>
            <person name="Goeker M."/>
            <person name="Salamov A.A."/>
            <person name="Wisecaver J.H."/>
            <person name="Long T.M."/>
            <person name="Calvey C.H."/>
            <person name="Aerts A.L."/>
            <person name="Barry K.W."/>
            <person name="Choi C."/>
            <person name="Clum A."/>
            <person name="Coughlan A.Y."/>
            <person name="Deshpande S."/>
            <person name="Douglass A.P."/>
            <person name="Hanson S.J."/>
            <person name="Klenk H.-P."/>
            <person name="LaButti K.M."/>
            <person name="Lapidus A."/>
            <person name="Lindquist E.A."/>
            <person name="Lipzen A.M."/>
            <person name="Meier-Kolthoff J.P."/>
            <person name="Ohm R.A."/>
            <person name="Otillar R.P."/>
            <person name="Pangilinan J.L."/>
            <person name="Peng Y."/>
            <person name="Rokas A."/>
            <person name="Rosa C.A."/>
            <person name="Scheuner C."/>
            <person name="Sibirny A.A."/>
            <person name="Slot J.C."/>
            <person name="Stielow J.B."/>
            <person name="Sun H."/>
            <person name="Kurtzman C.P."/>
            <person name="Blackwell M."/>
            <person name="Grigoriev I.V."/>
            <person name="Jeffries T.W."/>
        </authorList>
    </citation>
    <scope>NUCLEOTIDE SEQUENCE [LARGE SCALE GENOMIC DNA]</scope>
    <source>
        <strain evidence="13">ATCC 58044 / CBS 1984 / NCYC 433 / NRRL Y-366-8</strain>
    </source>
</reference>
<evidence type="ECO:0000256" key="5">
    <source>
        <dbReference type="ARBA" id="ARBA00023052"/>
    </source>
</evidence>
<dbReference type="GO" id="GO:0005777">
    <property type="term" value="C:peroxisome"/>
    <property type="evidence" value="ECO:0007669"/>
    <property type="project" value="EnsemblFungi"/>
</dbReference>
<comment type="similarity">
    <text evidence="2">Belongs to the TPP enzyme family.</text>
</comment>
<feature type="domain" description="Thiamine pyrophosphate enzyme central" evidence="10">
    <location>
        <begin position="1"/>
        <end position="86"/>
    </location>
</feature>
<evidence type="ECO:0000256" key="6">
    <source>
        <dbReference type="ARBA" id="ARBA00023239"/>
    </source>
</evidence>
<dbReference type="PROSITE" id="PS00187">
    <property type="entry name" value="TPP_ENZYMES"/>
    <property type="match status" value="1"/>
</dbReference>
<comment type="catalytic activity">
    <reaction evidence="7">
        <text>a 2-hydroxy-3-methyl fatty acyl-CoA = a 2-methyl-branched fatty aldehyde + formyl-CoA</text>
        <dbReference type="Rhea" id="RHEA:25375"/>
        <dbReference type="ChEBI" id="CHEBI:49188"/>
        <dbReference type="ChEBI" id="CHEBI:57376"/>
        <dbReference type="ChEBI" id="CHEBI:58783"/>
        <dbReference type="EC" id="4.1.2.63"/>
    </reaction>
    <physiologicalReaction direction="left-to-right" evidence="7">
        <dbReference type="Rhea" id="RHEA:25376"/>
    </physiologicalReaction>
</comment>
<dbReference type="InterPro" id="IPR029035">
    <property type="entry name" value="DHS-like_NAD/FAD-binding_dom"/>
</dbReference>
<feature type="domain" description="Thiamine pyrophosphate enzyme TPP-binding" evidence="11">
    <location>
        <begin position="151"/>
        <end position="274"/>
    </location>
</feature>
<proteinExistence type="inferred from homology"/>
<keyword evidence="6" id="KW-0456">Lyase</keyword>
<evidence type="ECO:0000256" key="4">
    <source>
        <dbReference type="ARBA" id="ARBA00022842"/>
    </source>
</evidence>
<evidence type="ECO:0000259" key="11">
    <source>
        <dbReference type="Pfam" id="PF02775"/>
    </source>
</evidence>
<dbReference type="CDD" id="cd02004">
    <property type="entry name" value="TPP_BZL_OCoD_HPCL"/>
    <property type="match status" value="1"/>
</dbReference>
<evidence type="ECO:0000259" key="10">
    <source>
        <dbReference type="Pfam" id="PF00205"/>
    </source>
</evidence>
<dbReference type="InterPro" id="IPR045025">
    <property type="entry name" value="HACL1-like"/>
</dbReference>
<gene>
    <name evidence="12" type="ORF">WICANDRAFT_96525</name>
</gene>
<dbReference type="GeneID" id="30203762"/>
<dbReference type="Proteomes" id="UP000094112">
    <property type="component" value="Unassembled WGS sequence"/>
</dbReference>
<dbReference type="InterPro" id="IPR029061">
    <property type="entry name" value="THDP-binding"/>
</dbReference>
<evidence type="ECO:0000256" key="9">
    <source>
        <dbReference type="ARBA" id="ARBA00044518"/>
    </source>
</evidence>
<dbReference type="InterPro" id="IPR011766">
    <property type="entry name" value="TPP_enzyme_TPP-bd"/>
</dbReference>